<evidence type="ECO:0000313" key="1">
    <source>
        <dbReference type="EMBL" id="PRR82031.1"/>
    </source>
</evidence>
<protein>
    <submittedName>
        <fullName evidence="1">Uncharacterized protein</fullName>
    </submittedName>
</protein>
<comment type="caution">
    <text evidence="1">The sequence shown here is derived from an EMBL/GenBank/DDBJ whole genome shotgun (WGS) entry which is preliminary data.</text>
</comment>
<dbReference type="EMBL" id="PVXQ01000021">
    <property type="protein sequence ID" value="PRR82031.1"/>
    <property type="molecule type" value="Genomic_DNA"/>
</dbReference>
<dbReference type="OrthoDB" id="1707441at2"/>
<proteinExistence type="predicted"/>
<dbReference type="InterPro" id="IPR046286">
    <property type="entry name" value="DUF6323"/>
</dbReference>
<dbReference type="Pfam" id="PF19848">
    <property type="entry name" value="DUF6323"/>
    <property type="match status" value="1"/>
</dbReference>
<sequence length="159" mass="18977">MKEIINLFENNLLETQIFNEIFNEIFKCNELTSEYGLMLHDEDVKEIVKTRNRALEKSGRIEFNGQIINKIIISFRDSPYISQYNYSDTINELVEIFYNYKNETLDYISDDELIEIMKEHFDNYCQGSLELLEGRVLYKISDNIRRGVKDYTNIDNEKD</sequence>
<keyword evidence="2" id="KW-1185">Reference proteome</keyword>
<gene>
    <name evidence="1" type="ORF">CLVI_20960</name>
</gene>
<dbReference type="AlphaFoldDB" id="A0A2T0BDQ9"/>
<organism evidence="1 2">
    <name type="scientific">Clostridium vincentii</name>
    <dbReference type="NCBI Taxonomy" id="52704"/>
    <lineage>
        <taxon>Bacteria</taxon>
        <taxon>Bacillati</taxon>
        <taxon>Bacillota</taxon>
        <taxon>Clostridia</taxon>
        <taxon>Eubacteriales</taxon>
        <taxon>Clostridiaceae</taxon>
        <taxon>Clostridium</taxon>
    </lineage>
</organism>
<accession>A0A2T0BDQ9</accession>
<evidence type="ECO:0000313" key="2">
    <source>
        <dbReference type="Proteomes" id="UP000239471"/>
    </source>
</evidence>
<name>A0A2T0BDQ9_9CLOT</name>
<dbReference type="Proteomes" id="UP000239471">
    <property type="component" value="Unassembled WGS sequence"/>
</dbReference>
<dbReference type="RefSeq" id="WP_106060056.1">
    <property type="nucleotide sequence ID" value="NZ_PVXQ01000021.1"/>
</dbReference>
<reference evidence="1 2" key="1">
    <citation type="submission" date="2018-03" db="EMBL/GenBank/DDBJ databases">
        <title>Genome sequence of Clostridium vincentii DSM 10228.</title>
        <authorList>
            <person name="Poehlein A."/>
            <person name="Daniel R."/>
        </authorList>
    </citation>
    <scope>NUCLEOTIDE SEQUENCE [LARGE SCALE GENOMIC DNA]</scope>
    <source>
        <strain evidence="1 2">DSM 10228</strain>
    </source>
</reference>